<dbReference type="PANTHER" id="PTHR40626:SF1">
    <property type="entry name" value="TRANSCRIPTION FACTOR WITH C2H2 AND ZN(2)-CYS(6) DNA BINDING DOMAIN (EUROFUNG)"/>
    <property type="match status" value="1"/>
</dbReference>
<evidence type="ECO:0000256" key="4">
    <source>
        <dbReference type="ARBA" id="ARBA00022771"/>
    </source>
</evidence>
<comment type="subcellular location">
    <subcellularLocation>
        <location evidence="1">Nucleus</location>
    </subcellularLocation>
</comment>
<dbReference type="AlphaFoldDB" id="A0A1E4TCP0"/>
<evidence type="ECO:0000256" key="5">
    <source>
        <dbReference type="ARBA" id="ARBA00022833"/>
    </source>
</evidence>
<organism evidence="9 10">
    <name type="scientific">Tortispora caseinolytica NRRL Y-17796</name>
    <dbReference type="NCBI Taxonomy" id="767744"/>
    <lineage>
        <taxon>Eukaryota</taxon>
        <taxon>Fungi</taxon>
        <taxon>Dikarya</taxon>
        <taxon>Ascomycota</taxon>
        <taxon>Saccharomycotina</taxon>
        <taxon>Trigonopsidomycetes</taxon>
        <taxon>Trigonopsidales</taxon>
        <taxon>Trigonopsidaceae</taxon>
        <taxon>Tortispora</taxon>
    </lineage>
</organism>
<dbReference type="Proteomes" id="UP000095023">
    <property type="component" value="Unassembled WGS sequence"/>
</dbReference>
<dbReference type="InterPro" id="IPR013087">
    <property type="entry name" value="Znf_C2H2_type"/>
</dbReference>
<keyword evidence="4 7" id="KW-0863">Zinc-finger</keyword>
<dbReference type="Gene3D" id="3.30.160.60">
    <property type="entry name" value="Classic Zinc Finger"/>
    <property type="match status" value="2"/>
</dbReference>
<dbReference type="PROSITE" id="PS00028">
    <property type="entry name" value="ZINC_FINGER_C2H2_1"/>
    <property type="match status" value="2"/>
</dbReference>
<evidence type="ECO:0000256" key="1">
    <source>
        <dbReference type="ARBA" id="ARBA00004123"/>
    </source>
</evidence>
<dbReference type="InterPro" id="IPR036236">
    <property type="entry name" value="Znf_C2H2_sf"/>
</dbReference>
<keyword evidence="3" id="KW-0677">Repeat</keyword>
<dbReference type="CDD" id="cd12148">
    <property type="entry name" value="fungal_TF_MHR"/>
    <property type="match status" value="1"/>
</dbReference>
<accession>A0A1E4TCP0</accession>
<name>A0A1E4TCP0_9ASCO</name>
<dbReference type="PANTHER" id="PTHR40626">
    <property type="entry name" value="MIP31509P"/>
    <property type="match status" value="1"/>
</dbReference>
<feature type="domain" description="C2H2-type" evidence="8">
    <location>
        <begin position="1"/>
        <end position="30"/>
    </location>
</feature>
<dbReference type="GO" id="GO:0000785">
    <property type="term" value="C:chromatin"/>
    <property type="evidence" value="ECO:0007669"/>
    <property type="project" value="TreeGrafter"/>
</dbReference>
<keyword evidence="6" id="KW-0539">Nucleus</keyword>
<evidence type="ECO:0000256" key="2">
    <source>
        <dbReference type="ARBA" id="ARBA00022723"/>
    </source>
</evidence>
<dbReference type="InterPro" id="IPR007219">
    <property type="entry name" value="XnlR_reg_dom"/>
</dbReference>
<evidence type="ECO:0000256" key="3">
    <source>
        <dbReference type="ARBA" id="ARBA00022737"/>
    </source>
</evidence>
<gene>
    <name evidence="9" type="ORF">CANCADRAFT_17618</name>
</gene>
<feature type="domain" description="C2H2-type" evidence="8">
    <location>
        <begin position="31"/>
        <end position="62"/>
    </location>
</feature>
<proteinExistence type="predicted"/>
<keyword evidence="5" id="KW-0862">Zinc</keyword>
<dbReference type="Pfam" id="PF04082">
    <property type="entry name" value="Fungal_trans"/>
    <property type="match status" value="1"/>
</dbReference>
<dbReference type="InterPro" id="IPR051059">
    <property type="entry name" value="VerF-like"/>
</dbReference>
<dbReference type="Pfam" id="PF00096">
    <property type="entry name" value="zf-C2H2"/>
    <property type="match status" value="2"/>
</dbReference>
<keyword evidence="10" id="KW-1185">Reference proteome</keyword>
<evidence type="ECO:0000313" key="9">
    <source>
        <dbReference type="EMBL" id="ODV89525.1"/>
    </source>
</evidence>
<dbReference type="GO" id="GO:0000978">
    <property type="term" value="F:RNA polymerase II cis-regulatory region sequence-specific DNA binding"/>
    <property type="evidence" value="ECO:0007669"/>
    <property type="project" value="InterPro"/>
</dbReference>
<dbReference type="GO" id="GO:0000981">
    <property type="term" value="F:DNA-binding transcription factor activity, RNA polymerase II-specific"/>
    <property type="evidence" value="ECO:0007669"/>
    <property type="project" value="InterPro"/>
</dbReference>
<evidence type="ECO:0000259" key="8">
    <source>
        <dbReference type="PROSITE" id="PS50157"/>
    </source>
</evidence>
<keyword evidence="2" id="KW-0479">Metal-binding</keyword>
<protein>
    <recommendedName>
        <fullName evidence="8">C2H2-type domain-containing protein</fullName>
    </recommendedName>
</protein>
<dbReference type="PROSITE" id="PS50157">
    <property type="entry name" value="ZINC_FINGER_C2H2_2"/>
    <property type="match status" value="2"/>
</dbReference>
<dbReference type="SUPFAM" id="SSF57667">
    <property type="entry name" value="beta-beta-alpha zinc fingers"/>
    <property type="match status" value="1"/>
</dbReference>
<evidence type="ECO:0000256" key="7">
    <source>
        <dbReference type="PROSITE-ProRule" id="PRU00042"/>
    </source>
</evidence>
<dbReference type="GO" id="GO:0008270">
    <property type="term" value="F:zinc ion binding"/>
    <property type="evidence" value="ECO:0007669"/>
    <property type="project" value="UniProtKB-KW"/>
</dbReference>
<evidence type="ECO:0000313" key="10">
    <source>
        <dbReference type="Proteomes" id="UP000095023"/>
    </source>
</evidence>
<dbReference type="SMART" id="SM00355">
    <property type="entry name" value="ZnF_C2H2"/>
    <property type="match status" value="2"/>
</dbReference>
<dbReference type="GO" id="GO:0006351">
    <property type="term" value="P:DNA-templated transcription"/>
    <property type="evidence" value="ECO:0007669"/>
    <property type="project" value="InterPro"/>
</dbReference>
<sequence>YKCQEPGCDKSFTRADHLSRHRLNHSPSRILRCSFEGCDKTFVREDLLKRHEQRQRHRGSKKKAEAMMAELCFDPAPVSGSSPSGSARSVSTTGNLAPIFSNNRQTSVPSVSGVPIHSHAYPEKYNNTESRTLPSKFKFPNADAFNGDSVSQDLISWLFSNQSRVEFGNFTQDGHINLDSPMSIPNLISPPASPQDTLMTEVKRLDLMALIPSLGNDSNLSLQLMDHYIYHYWKDFHPQFPILHRPSFSSVDTPSPLLWAIILVGAALSGNSEIAEKIAEPLRWVIFRLPGFNPPAQLYVIQALLLLEAFEKTMGSRALHERAHVHHATTLMLLRRSSSMHESDASADTGPWNRWIQFESRKRTTFMAFILDVLHAILFTHGLILSVHELRLSMPCEESLWESYPYRDESMPKQKPVNISFRDAMKLALNNRPVSSGSLGKRSVLAGMIAFSLQMQLRDSEVKALGWSAFPDTWRAILTPAYITWKEDYSSHELDRIVHAVSKEGSASGIDLSGVQDIAGTLQLGCLGAEVYSGLFLLRMSMLDILAYAGLPFQHGRPVSATDFMQARKRVYEWATSRAGLEAYFYALQPLIETFIYPGVSGGYSAGRDTTLHRPFVLYTATVVVWAFGYINIGCESRVLEGVSDFESLHEDPIPLESGKSYLLRMSRAKTPDELMSYPNKHHTIGLLQLCRSSFEDSRWCLMKESRKHLNHIMERSMGR</sequence>
<reference evidence="10" key="1">
    <citation type="submission" date="2016-02" db="EMBL/GenBank/DDBJ databases">
        <title>Comparative genomics of biotechnologically important yeasts.</title>
        <authorList>
            <consortium name="DOE Joint Genome Institute"/>
            <person name="Riley R."/>
            <person name="Haridas S."/>
            <person name="Wolfe K.H."/>
            <person name="Lopes M.R."/>
            <person name="Hittinger C.T."/>
            <person name="Goker M."/>
            <person name="Salamov A."/>
            <person name="Wisecaver J."/>
            <person name="Long T.M."/>
            <person name="Aerts A.L."/>
            <person name="Barry K."/>
            <person name="Choi C."/>
            <person name="Clum A."/>
            <person name="Coughlan A.Y."/>
            <person name="Deshpande S."/>
            <person name="Douglass A.P."/>
            <person name="Hanson S.J."/>
            <person name="Klenk H.-P."/>
            <person name="Labutti K."/>
            <person name="Lapidus A."/>
            <person name="Lindquist E."/>
            <person name="Lipzen A."/>
            <person name="Meier-Kolthoff J.P."/>
            <person name="Ohm R.A."/>
            <person name="Otillar R.P."/>
            <person name="Pangilinan J."/>
            <person name="Peng Y."/>
            <person name="Rokas A."/>
            <person name="Rosa C.A."/>
            <person name="Scheuner C."/>
            <person name="Sibirny A.A."/>
            <person name="Slot J.C."/>
            <person name="Stielow J.B."/>
            <person name="Sun H."/>
            <person name="Kurtzman C.P."/>
            <person name="Blackwell M."/>
            <person name="Jeffries T.W."/>
            <person name="Grigoriev I.V."/>
        </authorList>
    </citation>
    <scope>NUCLEOTIDE SEQUENCE [LARGE SCALE GENOMIC DNA]</scope>
    <source>
        <strain evidence="10">NRRL Y-17796</strain>
    </source>
</reference>
<dbReference type="OrthoDB" id="1405595at2759"/>
<dbReference type="EMBL" id="KV453843">
    <property type="protein sequence ID" value="ODV89525.1"/>
    <property type="molecule type" value="Genomic_DNA"/>
</dbReference>
<dbReference type="GO" id="GO:0005634">
    <property type="term" value="C:nucleus"/>
    <property type="evidence" value="ECO:0007669"/>
    <property type="project" value="UniProtKB-SubCell"/>
</dbReference>
<feature type="non-terminal residue" evidence="9">
    <location>
        <position position="720"/>
    </location>
</feature>
<feature type="non-terminal residue" evidence="9">
    <location>
        <position position="1"/>
    </location>
</feature>
<evidence type="ECO:0000256" key="6">
    <source>
        <dbReference type="ARBA" id="ARBA00023242"/>
    </source>
</evidence>